<dbReference type="Proteomes" id="UP000824366">
    <property type="component" value="Chromosome"/>
</dbReference>
<gene>
    <name evidence="1" type="ORF">MIZ03_4555</name>
</gene>
<sequence length="70" mass="7145">MGCGLSTLPDGVGPAPEVIYCLAAEIAHGCAAQTLSLGFGQVVQVVLSGGIQNMVGHGVLRVGEGWFELY</sequence>
<evidence type="ECO:0000313" key="1">
    <source>
        <dbReference type="EMBL" id="BCO29632.1"/>
    </source>
</evidence>
<reference evidence="1 2" key="1">
    <citation type="journal article" date="2021" name="Microbiol. Spectr.">
        <title>A Single Bacterium Capable of Oxidation and Reduction of Iron at Circumneutral pH.</title>
        <authorList>
            <person name="Kato S."/>
            <person name="Ohkuma M."/>
        </authorList>
    </citation>
    <scope>NUCLEOTIDE SEQUENCE [LARGE SCALE GENOMIC DNA]</scope>
    <source>
        <strain evidence="1 2">MIZ03</strain>
    </source>
</reference>
<keyword evidence="2" id="KW-1185">Reference proteome</keyword>
<proteinExistence type="predicted"/>
<protein>
    <submittedName>
        <fullName evidence="1">Uncharacterized protein</fullName>
    </submittedName>
</protein>
<name>A0ABN6DC99_9BURK</name>
<organism evidence="1 2">
    <name type="scientific">Rhodoferax lithotrophicus</name>
    <dbReference type="NCBI Taxonomy" id="2798804"/>
    <lineage>
        <taxon>Bacteria</taxon>
        <taxon>Pseudomonadati</taxon>
        <taxon>Pseudomonadota</taxon>
        <taxon>Betaproteobacteria</taxon>
        <taxon>Burkholderiales</taxon>
        <taxon>Comamonadaceae</taxon>
        <taxon>Rhodoferax</taxon>
    </lineage>
</organism>
<accession>A0ABN6DC99</accession>
<dbReference type="EMBL" id="AP024238">
    <property type="protein sequence ID" value="BCO29632.1"/>
    <property type="molecule type" value="Genomic_DNA"/>
</dbReference>
<evidence type="ECO:0000313" key="2">
    <source>
        <dbReference type="Proteomes" id="UP000824366"/>
    </source>
</evidence>